<dbReference type="GO" id="GO:0005886">
    <property type="term" value="C:plasma membrane"/>
    <property type="evidence" value="ECO:0007669"/>
    <property type="project" value="UniProtKB-SubCell"/>
</dbReference>
<evidence type="ECO:0000256" key="9">
    <source>
        <dbReference type="ARBA" id="ARBA00022967"/>
    </source>
</evidence>
<dbReference type="AlphaFoldDB" id="A0A949JX61"/>
<dbReference type="Pfam" id="PF00005">
    <property type="entry name" value="ABC_tran"/>
    <property type="match status" value="2"/>
</dbReference>
<dbReference type="GO" id="GO:0016887">
    <property type="term" value="F:ATP hydrolysis activity"/>
    <property type="evidence" value="ECO:0007669"/>
    <property type="project" value="InterPro"/>
</dbReference>
<dbReference type="InterPro" id="IPR003439">
    <property type="entry name" value="ABC_transporter-like_ATP-bd"/>
</dbReference>
<dbReference type="PANTHER" id="PTHR43790:SF3">
    <property type="entry name" value="D-ALLOSE IMPORT ATP-BINDING PROTEIN ALSA-RELATED"/>
    <property type="match status" value="1"/>
</dbReference>
<accession>A0A949JX61</accession>
<keyword evidence="10" id="KW-0472">Membrane</keyword>
<dbReference type="CDD" id="cd03216">
    <property type="entry name" value="ABC_Carb_Monos_I"/>
    <property type="match status" value="1"/>
</dbReference>
<evidence type="ECO:0000256" key="4">
    <source>
        <dbReference type="ARBA" id="ARBA00022475"/>
    </source>
</evidence>
<dbReference type="SUPFAM" id="SSF52540">
    <property type="entry name" value="P-loop containing nucleoside triphosphate hydrolases"/>
    <property type="match status" value="2"/>
</dbReference>
<dbReference type="GO" id="GO:0015749">
    <property type="term" value="P:monosaccharide transmembrane transport"/>
    <property type="evidence" value="ECO:0007669"/>
    <property type="project" value="UniProtKB-ARBA"/>
</dbReference>
<keyword evidence="5" id="KW-0762">Sugar transport</keyword>
<dbReference type="InterPro" id="IPR017871">
    <property type="entry name" value="ABC_transporter-like_CS"/>
</dbReference>
<dbReference type="Proteomes" id="UP000712157">
    <property type="component" value="Unassembled WGS sequence"/>
</dbReference>
<dbReference type="InterPro" id="IPR027417">
    <property type="entry name" value="P-loop_NTPase"/>
</dbReference>
<feature type="domain" description="ABC transporter" evidence="11">
    <location>
        <begin position="8"/>
        <end position="244"/>
    </location>
</feature>
<evidence type="ECO:0000256" key="6">
    <source>
        <dbReference type="ARBA" id="ARBA00022737"/>
    </source>
</evidence>
<gene>
    <name evidence="12" type="ORF">KTH89_06890</name>
</gene>
<dbReference type="PROSITE" id="PS50893">
    <property type="entry name" value="ABC_TRANSPORTER_2"/>
    <property type="match status" value="2"/>
</dbReference>
<dbReference type="GO" id="GO:0005524">
    <property type="term" value="F:ATP binding"/>
    <property type="evidence" value="ECO:0007669"/>
    <property type="project" value="UniProtKB-KW"/>
</dbReference>
<evidence type="ECO:0000313" key="13">
    <source>
        <dbReference type="Proteomes" id="UP000712157"/>
    </source>
</evidence>
<evidence type="ECO:0000256" key="3">
    <source>
        <dbReference type="ARBA" id="ARBA00022448"/>
    </source>
</evidence>
<evidence type="ECO:0000256" key="8">
    <source>
        <dbReference type="ARBA" id="ARBA00022840"/>
    </source>
</evidence>
<dbReference type="FunFam" id="3.40.50.300:FF:000126">
    <property type="entry name" value="Galactose/methyl galactoside import ATP-binding protein MglA"/>
    <property type="match status" value="1"/>
</dbReference>
<keyword evidence="13" id="KW-1185">Reference proteome</keyword>
<dbReference type="InterPro" id="IPR003593">
    <property type="entry name" value="AAA+_ATPase"/>
</dbReference>
<dbReference type="PANTHER" id="PTHR43790">
    <property type="entry name" value="CARBOHYDRATE TRANSPORT ATP-BINDING PROTEIN MG119-RELATED"/>
    <property type="match status" value="1"/>
</dbReference>
<dbReference type="PROSITE" id="PS00211">
    <property type="entry name" value="ABC_TRANSPORTER_1"/>
    <property type="match status" value="1"/>
</dbReference>
<keyword evidence="3" id="KW-0813">Transport</keyword>
<evidence type="ECO:0000313" key="12">
    <source>
        <dbReference type="EMBL" id="MBU9736259.1"/>
    </source>
</evidence>
<keyword evidence="9" id="KW-1278">Translocase</keyword>
<comment type="caution">
    <text evidence="12">The sequence shown here is derived from an EMBL/GenBank/DDBJ whole genome shotgun (WGS) entry which is preliminary data.</text>
</comment>
<reference evidence="12" key="1">
    <citation type="submission" date="2021-06" db="EMBL/GenBank/DDBJ databases">
        <title>Description of novel taxa of the family Lachnospiraceae.</title>
        <authorList>
            <person name="Chaplin A.V."/>
            <person name="Sokolova S.R."/>
            <person name="Pikina A.P."/>
            <person name="Korzhanova M."/>
            <person name="Belova V."/>
            <person name="Korostin D."/>
            <person name="Efimov B.A."/>
        </authorList>
    </citation>
    <scope>NUCLEOTIDE SEQUENCE</scope>
    <source>
        <strain evidence="12">ASD5720</strain>
    </source>
</reference>
<dbReference type="Gene3D" id="3.40.50.300">
    <property type="entry name" value="P-loop containing nucleotide triphosphate hydrolases"/>
    <property type="match status" value="2"/>
</dbReference>
<dbReference type="SMART" id="SM00382">
    <property type="entry name" value="AAA"/>
    <property type="match status" value="2"/>
</dbReference>
<name>A0A949JX61_9FIRM</name>
<feature type="domain" description="ABC transporter" evidence="11">
    <location>
        <begin position="255"/>
        <end position="499"/>
    </location>
</feature>
<keyword evidence="7" id="KW-0547">Nucleotide-binding</keyword>
<keyword evidence="4" id="KW-1003">Cell membrane</keyword>
<evidence type="ECO:0000259" key="11">
    <source>
        <dbReference type="PROSITE" id="PS50893"/>
    </source>
</evidence>
<keyword evidence="8 12" id="KW-0067">ATP-binding</keyword>
<keyword evidence="6" id="KW-0677">Repeat</keyword>
<dbReference type="RefSeq" id="WP_158343662.1">
    <property type="nucleotide sequence ID" value="NZ_JAHQCW010000008.1"/>
</dbReference>
<comment type="subcellular location">
    <subcellularLocation>
        <location evidence="2">Cell inner membrane</location>
    </subcellularLocation>
    <subcellularLocation>
        <location evidence="1">Cell membrane</location>
        <topology evidence="1">Peripheral membrane protein</topology>
    </subcellularLocation>
</comment>
<sequence length="501" mass="54781">MSTDDYILKLDHIEKSFPGVKALKDITLHVKKGEVRGLVGENGAGKSTMMKVLTGIIPMDSGRITIDGQAVSITSPLHAQTLGLSIIFQEFNLVNSLSIAENIYVGRLPKKGMRGIQWKKVHEDAKALLNRVGLDVDPSARVGSLSVAGKQMVEIAKALSQNSKIIIMDEPSATLTDKELEHLFGIIDDLKKQGVTVIYISHRLDEIFRLCDSVTVIRDGEVIDTNPIESLTKELIISKMVGRNMDQEYPVRAGSSSDEVILEVRDLCRKGVFEHINFSLHKGERLGIAGLVGAGRTEIVRAIFGADKLTGGEILLHGKPVTIRSPKEAISHKIALVTEDRKTQGLVLESSISENTTLAALKKICRAGFVNRREENSVAAQYVETLKTKTPGTKALVLNLSGGNQQKVVLAKWLYTDAEVLILDEPTRGIDVGAKYEIYQLINQLADSGKAIIIISSEMPEVISMSDRLLVIHDGKCKGELTGDQKTGENIMKYAILEEDA</sequence>
<evidence type="ECO:0000256" key="1">
    <source>
        <dbReference type="ARBA" id="ARBA00004202"/>
    </source>
</evidence>
<evidence type="ECO:0000256" key="2">
    <source>
        <dbReference type="ARBA" id="ARBA00004533"/>
    </source>
</evidence>
<dbReference type="EMBL" id="JAHQCW010000008">
    <property type="protein sequence ID" value="MBU9736259.1"/>
    <property type="molecule type" value="Genomic_DNA"/>
</dbReference>
<dbReference type="InterPro" id="IPR050107">
    <property type="entry name" value="ABC_carbohydrate_import_ATPase"/>
</dbReference>
<evidence type="ECO:0000256" key="7">
    <source>
        <dbReference type="ARBA" id="ARBA00022741"/>
    </source>
</evidence>
<protein>
    <submittedName>
        <fullName evidence="12">Sugar ABC transporter ATP-binding protein</fullName>
    </submittedName>
</protein>
<dbReference type="CDD" id="cd03215">
    <property type="entry name" value="ABC_Carb_Monos_II"/>
    <property type="match status" value="1"/>
</dbReference>
<evidence type="ECO:0000256" key="5">
    <source>
        <dbReference type="ARBA" id="ARBA00022597"/>
    </source>
</evidence>
<evidence type="ECO:0000256" key="10">
    <source>
        <dbReference type="ARBA" id="ARBA00023136"/>
    </source>
</evidence>
<proteinExistence type="predicted"/>
<dbReference type="FunFam" id="3.40.50.300:FF:000127">
    <property type="entry name" value="Ribose import ATP-binding protein RbsA"/>
    <property type="match status" value="1"/>
</dbReference>
<organism evidence="12 13">
    <name type="scientific">Diplocloster agilis</name>
    <dbReference type="NCBI Taxonomy" id="2850323"/>
    <lineage>
        <taxon>Bacteria</taxon>
        <taxon>Bacillati</taxon>
        <taxon>Bacillota</taxon>
        <taxon>Clostridia</taxon>
        <taxon>Lachnospirales</taxon>
        <taxon>Lachnospiraceae</taxon>
        <taxon>Diplocloster</taxon>
    </lineage>
</organism>